<dbReference type="Pfam" id="PF00787">
    <property type="entry name" value="PX"/>
    <property type="match status" value="1"/>
</dbReference>
<gene>
    <name evidence="3" type="ORF">BSTOLATCC_MIC30604</name>
</gene>
<protein>
    <recommendedName>
        <fullName evidence="2">PX domain-containing protein</fullName>
    </recommendedName>
</protein>
<accession>A0AAU9JDV1</accession>
<comment type="caution">
    <text evidence="3">The sequence shown here is derived from an EMBL/GenBank/DDBJ whole genome shotgun (WGS) entry which is preliminary data.</text>
</comment>
<feature type="region of interest" description="Disordered" evidence="1">
    <location>
        <begin position="98"/>
        <end position="206"/>
    </location>
</feature>
<evidence type="ECO:0000313" key="4">
    <source>
        <dbReference type="Proteomes" id="UP001162131"/>
    </source>
</evidence>
<dbReference type="InterPro" id="IPR036871">
    <property type="entry name" value="PX_dom_sf"/>
</dbReference>
<dbReference type="AlphaFoldDB" id="A0AAU9JDV1"/>
<keyword evidence="4" id="KW-1185">Reference proteome</keyword>
<reference evidence="3" key="1">
    <citation type="submission" date="2021-09" db="EMBL/GenBank/DDBJ databases">
        <authorList>
            <consortium name="AG Swart"/>
            <person name="Singh M."/>
            <person name="Singh A."/>
            <person name="Seah K."/>
            <person name="Emmerich C."/>
        </authorList>
    </citation>
    <scope>NUCLEOTIDE SEQUENCE</scope>
    <source>
        <strain evidence="3">ATCC30299</strain>
    </source>
</reference>
<feature type="compositionally biased region" description="Polar residues" evidence="1">
    <location>
        <begin position="170"/>
        <end position="182"/>
    </location>
</feature>
<feature type="compositionally biased region" description="Basic and acidic residues" evidence="1">
    <location>
        <begin position="160"/>
        <end position="169"/>
    </location>
</feature>
<dbReference type="PANTHER" id="PTHR10555:SF170">
    <property type="entry name" value="FI18122P1"/>
    <property type="match status" value="1"/>
</dbReference>
<dbReference type="EMBL" id="CAJZBQ010000030">
    <property type="protein sequence ID" value="CAG9322229.1"/>
    <property type="molecule type" value="Genomic_DNA"/>
</dbReference>
<dbReference type="SUPFAM" id="SSF64268">
    <property type="entry name" value="PX domain"/>
    <property type="match status" value="1"/>
</dbReference>
<dbReference type="GO" id="GO:0035091">
    <property type="term" value="F:phosphatidylinositol binding"/>
    <property type="evidence" value="ECO:0007669"/>
    <property type="project" value="InterPro"/>
</dbReference>
<organism evidence="3 4">
    <name type="scientific">Blepharisma stoltei</name>
    <dbReference type="NCBI Taxonomy" id="1481888"/>
    <lineage>
        <taxon>Eukaryota</taxon>
        <taxon>Sar</taxon>
        <taxon>Alveolata</taxon>
        <taxon>Ciliophora</taxon>
        <taxon>Postciliodesmatophora</taxon>
        <taxon>Heterotrichea</taxon>
        <taxon>Heterotrichida</taxon>
        <taxon>Blepharismidae</taxon>
        <taxon>Blepharisma</taxon>
    </lineage>
</organism>
<feature type="compositionally biased region" description="Basic and acidic residues" evidence="1">
    <location>
        <begin position="99"/>
        <end position="135"/>
    </location>
</feature>
<proteinExistence type="predicted"/>
<sequence>MELEYEEEDFLSEVERKAKQNFLREEILDMHYDPNLFTHFCESKKTADIDCWEFDELQECVREFKLKYRPGETLEDLIEQKKKEEEKEKKITTPFFSKKLTDPEESKQPEIHRKTVKKNIEERKVEEKPRNRAGDIIDPLGSFSSERRNIMVEKPAQEVPKQKEAKSESPKLQTPSSTTQKNLPPKSQEAIKAENKPEPKEISIKTEPVLEERKEIPSENYQNEVYEISVKSIPPNEISECKTLEVTITQVEVVQGGFLTSDYVEYDVCTLPFKWHVKRRYRDFYWLRQMLCFAFPGIYIAPIPHKKARGNLKETTIFKRKKFLNQYISALIRNPLTRRSEYFLRFLKEDNQEVFNNYKEQCKALLNPAESLPEIVSITGKVTCDLSDKTKSIDQIKKYITYAEALKKRLKKQELNLRNSLIQVSESLNSYNELIKQMEAIQDILPCNKPNKEAYSSIQKSLLDLSAQHLEKAKNVKEYFGMHFSYFYDELNAIKDLIKDRDARFSEYKRIELKNLGNENGLKNIYAYLNHQVTEEVERVAIDNVLLNNIHFWEMARKEADDTIQYHLIWGTLMVKLAEARKTIPPRPYITVKK</sequence>
<dbReference type="InterPro" id="IPR001683">
    <property type="entry name" value="PX_dom"/>
</dbReference>
<feature type="domain" description="PX" evidence="2">
    <location>
        <begin position="244"/>
        <end position="354"/>
    </location>
</feature>
<evidence type="ECO:0000313" key="3">
    <source>
        <dbReference type="EMBL" id="CAG9322229.1"/>
    </source>
</evidence>
<name>A0AAU9JDV1_9CILI</name>
<dbReference type="SMART" id="SM00312">
    <property type="entry name" value="PX"/>
    <property type="match status" value="1"/>
</dbReference>
<dbReference type="CDD" id="cd06093">
    <property type="entry name" value="PX_domain"/>
    <property type="match status" value="1"/>
</dbReference>
<dbReference type="Gene3D" id="3.30.1520.10">
    <property type="entry name" value="Phox-like domain"/>
    <property type="match status" value="1"/>
</dbReference>
<dbReference type="Proteomes" id="UP001162131">
    <property type="component" value="Unassembled WGS sequence"/>
</dbReference>
<dbReference type="PROSITE" id="PS50195">
    <property type="entry name" value="PX"/>
    <property type="match status" value="1"/>
</dbReference>
<dbReference type="GO" id="GO:0005768">
    <property type="term" value="C:endosome"/>
    <property type="evidence" value="ECO:0007669"/>
    <property type="project" value="TreeGrafter"/>
</dbReference>
<evidence type="ECO:0000259" key="2">
    <source>
        <dbReference type="PROSITE" id="PS50195"/>
    </source>
</evidence>
<dbReference type="PANTHER" id="PTHR10555">
    <property type="entry name" value="SORTING NEXIN"/>
    <property type="match status" value="1"/>
</dbReference>
<evidence type="ECO:0000256" key="1">
    <source>
        <dbReference type="SAM" id="MobiDB-lite"/>
    </source>
</evidence>
<feature type="compositionally biased region" description="Basic and acidic residues" evidence="1">
    <location>
        <begin position="189"/>
        <end position="206"/>
    </location>
</feature>